<keyword evidence="2" id="KW-0813">Transport</keyword>
<name>A0A1Q9GMY0_9GAMM</name>
<comment type="similarity">
    <text evidence="1">Belongs to the outer membrane porin (Opr) (TC 1.B.25) family.</text>
</comment>
<dbReference type="InterPro" id="IPR005318">
    <property type="entry name" value="OM_porin_bac"/>
</dbReference>
<evidence type="ECO:0000313" key="6">
    <source>
        <dbReference type="Proteomes" id="UP000186905"/>
    </source>
</evidence>
<accession>A0A1Q9GMY0</accession>
<protein>
    <recommendedName>
        <fullName evidence="7">Porin</fullName>
    </recommendedName>
</protein>
<evidence type="ECO:0000313" key="5">
    <source>
        <dbReference type="EMBL" id="OLQ76005.1"/>
    </source>
</evidence>
<dbReference type="GO" id="GO:0016020">
    <property type="term" value="C:membrane"/>
    <property type="evidence" value="ECO:0007669"/>
    <property type="project" value="InterPro"/>
</dbReference>
<dbReference type="AlphaFoldDB" id="A0A1Q9GMY0"/>
<keyword evidence="3 4" id="KW-0732">Signal</keyword>
<dbReference type="PANTHER" id="PTHR34596">
    <property type="entry name" value="CHITOPORIN"/>
    <property type="match status" value="1"/>
</dbReference>
<dbReference type="PANTHER" id="PTHR34596:SF2">
    <property type="entry name" value="CHITOPORIN"/>
    <property type="match status" value="1"/>
</dbReference>
<dbReference type="GO" id="GO:0015288">
    <property type="term" value="F:porin activity"/>
    <property type="evidence" value="ECO:0007669"/>
    <property type="project" value="TreeGrafter"/>
</dbReference>
<organism evidence="5 6">
    <name type="scientific">Photobacterium proteolyticum</name>
    <dbReference type="NCBI Taxonomy" id="1903952"/>
    <lineage>
        <taxon>Bacteria</taxon>
        <taxon>Pseudomonadati</taxon>
        <taxon>Pseudomonadota</taxon>
        <taxon>Gammaproteobacteria</taxon>
        <taxon>Vibrionales</taxon>
        <taxon>Vibrionaceae</taxon>
        <taxon>Photobacterium</taxon>
    </lineage>
</organism>
<dbReference type="InterPro" id="IPR023614">
    <property type="entry name" value="Porin_dom_sf"/>
</dbReference>
<evidence type="ECO:0000256" key="4">
    <source>
        <dbReference type="SAM" id="SignalP"/>
    </source>
</evidence>
<gene>
    <name evidence="5" type="ORF">BIT28_18470</name>
</gene>
<evidence type="ECO:0000256" key="1">
    <source>
        <dbReference type="ARBA" id="ARBA00009075"/>
    </source>
</evidence>
<feature type="chain" id="PRO_5013339702" description="Porin" evidence="4">
    <location>
        <begin position="28"/>
        <end position="429"/>
    </location>
</feature>
<comment type="caution">
    <text evidence="5">The sequence shown here is derived from an EMBL/GenBank/DDBJ whole genome shotgun (WGS) entry which is preliminary data.</text>
</comment>
<dbReference type="OrthoDB" id="5579297at2"/>
<keyword evidence="6" id="KW-1185">Reference proteome</keyword>
<dbReference type="EMBL" id="MJIL01000069">
    <property type="protein sequence ID" value="OLQ76005.1"/>
    <property type="molecule type" value="Genomic_DNA"/>
</dbReference>
<dbReference type="RefSeq" id="WP_075763879.1">
    <property type="nucleotide sequence ID" value="NZ_MJIL01000069.1"/>
</dbReference>
<proteinExistence type="inferred from homology"/>
<reference evidence="5 6" key="1">
    <citation type="submission" date="2016-09" db="EMBL/GenBank/DDBJ databases">
        <title>Photobacterium proteolyticum sp. nov. a protease producing bacterium isolated from ocean sediments of Laizhou Bay.</title>
        <authorList>
            <person name="Li Y."/>
        </authorList>
    </citation>
    <scope>NUCLEOTIDE SEQUENCE [LARGE SCALE GENOMIC DNA]</scope>
    <source>
        <strain evidence="5 6">13-12</strain>
    </source>
</reference>
<dbReference type="GO" id="GO:0015772">
    <property type="term" value="P:oligosaccharide transport"/>
    <property type="evidence" value="ECO:0007669"/>
    <property type="project" value="TreeGrafter"/>
</dbReference>
<evidence type="ECO:0000256" key="3">
    <source>
        <dbReference type="ARBA" id="ARBA00022729"/>
    </source>
</evidence>
<evidence type="ECO:0008006" key="7">
    <source>
        <dbReference type="Google" id="ProtNLM"/>
    </source>
</evidence>
<dbReference type="Gene3D" id="2.40.160.10">
    <property type="entry name" value="Porin"/>
    <property type="match status" value="1"/>
</dbReference>
<dbReference type="STRING" id="1903952.BIT28_18470"/>
<sequence>MEKSSKLFKVSALTAALIGITATPAHASDNEFLDGASLNGAINAEHRYRQKDTSTVNDDYTATADYTVYNLILGFESGYHDDWLGLDLSGYFSGAIAGDGEECASEAILCDTDGPSGQDFKMTTAAMKFKFGESVTKLGYIQSHGIGTVGNVWAFVPGTYRGASVVAPFGDWKLGYLIADEFTAPWHRTEKDQFGEDGRIPFNFIHSLGISGSINDNWVLDAGIGHAELVEGDDTTDISYRFYTRYQIADDMSIAYDVYATDSETSYGGFGITQGVSFAKSFDKLTWNSEARYVTSENDAGVAPRTVKNYATNGSVFSQWWDATTDWDASGQLSWFNRLAYNFDSGLTLGGAFIFSTLDDNDVNQFDSEYAVTADITYSIQTGALKGTAFNLHLVHNERDTNENFVDGQWPWESSQDARLRVMIPYNFF</sequence>
<feature type="signal peptide" evidence="4">
    <location>
        <begin position="1"/>
        <end position="27"/>
    </location>
</feature>
<evidence type="ECO:0000256" key="2">
    <source>
        <dbReference type="ARBA" id="ARBA00022448"/>
    </source>
</evidence>
<dbReference type="Proteomes" id="UP000186905">
    <property type="component" value="Unassembled WGS sequence"/>
</dbReference>